<dbReference type="SUPFAM" id="SSF51735">
    <property type="entry name" value="NAD(P)-binding Rossmann-fold domains"/>
    <property type="match status" value="1"/>
</dbReference>
<proteinExistence type="predicted"/>
<organism evidence="4 5">
    <name type="scientific">Sphingomonas naphthae</name>
    <dbReference type="NCBI Taxonomy" id="1813468"/>
    <lineage>
        <taxon>Bacteria</taxon>
        <taxon>Pseudomonadati</taxon>
        <taxon>Pseudomonadota</taxon>
        <taxon>Alphaproteobacteria</taxon>
        <taxon>Sphingomonadales</taxon>
        <taxon>Sphingomonadaceae</taxon>
        <taxon>Sphingomonas</taxon>
    </lineage>
</organism>
<accession>A0ABY7TJ72</accession>
<dbReference type="Gene3D" id="3.40.50.720">
    <property type="entry name" value="NAD(P)-binding Rossmann-like Domain"/>
    <property type="match status" value="2"/>
</dbReference>
<evidence type="ECO:0000313" key="4">
    <source>
        <dbReference type="EMBL" id="WCT73078.1"/>
    </source>
</evidence>
<keyword evidence="1" id="KW-0560">Oxidoreductase</keyword>
<dbReference type="CDD" id="cd12164">
    <property type="entry name" value="GDH_like_2"/>
    <property type="match status" value="1"/>
</dbReference>
<keyword evidence="2" id="KW-0520">NAD</keyword>
<gene>
    <name evidence="4" type="ORF">PQ455_15805</name>
</gene>
<dbReference type="EMBL" id="CP117411">
    <property type="protein sequence ID" value="WCT73078.1"/>
    <property type="molecule type" value="Genomic_DNA"/>
</dbReference>
<dbReference type="Proteomes" id="UP001220395">
    <property type="component" value="Chromosome"/>
</dbReference>
<dbReference type="Pfam" id="PF02826">
    <property type="entry name" value="2-Hacid_dh_C"/>
    <property type="match status" value="1"/>
</dbReference>
<protein>
    <submittedName>
        <fullName evidence="4">Glyoxylate/hydroxypyruvate reductase A</fullName>
    </submittedName>
</protein>
<keyword evidence="5" id="KW-1185">Reference proteome</keyword>
<dbReference type="PANTHER" id="PTHR43333:SF1">
    <property type="entry name" value="D-ISOMER SPECIFIC 2-HYDROXYACID DEHYDROGENASE NAD-BINDING DOMAIN-CONTAINING PROTEIN"/>
    <property type="match status" value="1"/>
</dbReference>
<name>A0ABY7TJ72_9SPHN</name>
<feature type="domain" description="D-isomer specific 2-hydroxyacid dehydrogenase NAD-binding" evidence="3">
    <location>
        <begin position="104"/>
        <end position="275"/>
    </location>
</feature>
<dbReference type="PANTHER" id="PTHR43333">
    <property type="entry name" value="2-HACID_DH_C DOMAIN-CONTAINING PROTEIN"/>
    <property type="match status" value="1"/>
</dbReference>
<dbReference type="RefSeq" id="WP_273687052.1">
    <property type="nucleotide sequence ID" value="NZ_CP117411.1"/>
</dbReference>
<evidence type="ECO:0000256" key="2">
    <source>
        <dbReference type="ARBA" id="ARBA00023027"/>
    </source>
</evidence>
<sequence length="310" mass="33289">MRDILAFYSAVDPFAPWAEALAPLLPDVEISPADAVTDPERVRTALVWKPPPGFFARFPNLALVVNLGAGVDRLVAREDIGDVPITRLSDPEMGRMMANFVLFAVLRHARDIPHFEIAQRQAEWTYRHPRPARDITVAILGLGELGALAAAEVARLGFTVHGWSRSPKRIEGVTTHHGRDTLDTVLAGADILVSLLPLTVETRGLLDADRFAAMKPGAAFVNVSRGQVVDENALIAALFSGRIGSATLDVFAAEPLARDSPLWAMPGVLVTPHLASVALPETAAVQIAENVRRVSAGLPAIGTVSRSRGY</sequence>
<evidence type="ECO:0000259" key="3">
    <source>
        <dbReference type="Pfam" id="PF02826"/>
    </source>
</evidence>
<evidence type="ECO:0000256" key="1">
    <source>
        <dbReference type="ARBA" id="ARBA00023002"/>
    </source>
</evidence>
<dbReference type="InterPro" id="IPR036291">
    <property type="entry name" value="NAD(P)-bd_dom_sf"/>
</dbReference>
<dbReference type="InterPro" id="IPR006140">
    <property type="entry name" value="D-isomer_DH_NAD-bd"/>
</dbReference>
<reference evidence="4 5" key="1">
    <citation type="submission" date="2023-02" db="EMBL/GenBank/DDBJ databases">
        <title>Genome sequence of Sphingomonas naphthae.</title>
        <authorList>
            <person name="Kim S."/>
            <person name="Heo J."/>
            <person name="Kwon S.-W."/>
        </authorList>
    </citation>
    <scope>NUCLEOTIDE SEQUENCE [LARGE SCALE GENOMIC DNA]</scope>
    <source>
        <strain evidence="4 5">KACC 18716</strain>
    </source>
</reference>
<evidence type="ECO:0000313" key="5">
    <source>
        <dbReference type="Proteomes" id="UP001220395"/>
    </source>
</evidence>